<dbReference type="EMBL" id="FZQP02006916">
    <property type="protein sequence ID" value="VVD04964.1"/>
    <property type="molecule type" value="Genomic_DNA"/>
</dbReference>
<evidence type="ECO:0000313" key="1">
    <source>
        <dbReference type="EMBL" id="VVD04964.1"/>
    </source>
</evidence>
<protein>
    <submittedName>
        <fullName evidence="1">Uncharacterized protein</fullName>
    </submittedName>
</protein>
<organism evidence="1 2">
    <name type="scientific">Leptidea sinapis</name>
    <dbReference type="NCBI Taxonomy" id="189913"/>
    <lineage>
        <taxon>Eukaryota</taxon>
        <taxon>Metazoa</taxon>
        <taxon>Ecdysozoa</taxon>
        <taxon>Arthropoda</taxon>
        <taxon>Hexapoda</taxon>
        <taxon>Insecta</taxon>
        <taxon>Pterygota</taxon>
        <taxon>Neoptera</taxon>
        <taxon>Endopterygota</taxon>
        <taxon>Lepidoptera</taxon>
        <taxon>Glossata</taxon>
        <taxon>Ditrysia</taxon>
        <taxon>Papilionoidea</taxon>
        <taxon>Pieridae</taxon>
        <taxon>Dismorphiinae</taxon>
        <taxon>Leptidea</taxon>
    </lineage>
</organism>
<dbReference type="AlphaFoldDB" id="A0A5E4R4N9"/>
<gene>
    <name evidence="1" type="ORF">LSINAPIS_LOCUS14606</name>
</gene>
<evidence type="ECO:0000313" key="2">
    <source>
        <dbReference type="Proteomes" id="UP000324832"/>
    </source>
</evidence>
<reference evidence="1 2" key="1">
    <citation type="submission" date="2017-07" db="EMBL/GenBank/DDBJ databases">
        <authorList>
            <person name="Talla V."/>
            <person name="Backstrom N."/>
        </authorList>
    </citation>
    <scope>NUCLEOTIDE SEQUENCE [LARGE SCALE GENOMIC DNA]</scope>
</reference>
<accession>A0A5E4R4N9</accession>
<keyword evidence="2" id="KW-1185">Reference proteome</keyword>
<sequence>MNGTNFIFTVLMIENKSKVVEKKGGEKPPEIQEGNEVFMKTTRNRKGKEMPRYEKAKVIGKIDRNIVPRSFDRYLFVSVTASYDVQRTGESSWCEYGRCGTSASGDECALARLQQDIQTRLQI</sequence>
<proteinExistence type="predicted"/>
<dbReference type="Proteomes" id="UP000324832">
    <property type="component" value="Unassembled WGS sequence"/>
</dbReference>
<name>A0A5E4R4N9_9NEOP</name>